<organism evidence="2 3">
    <name type="scientific">Canavalia gladiata</name>
    <name type="common">Sword bean</name>
    <name type="synonym">Dolichos gladiatus</name>
    <dbReference type="NCBI Taxonomy" id="3824"/>
    <lineage>
        <taxon>Eukaryota</taxon>
        <taxon>Viridiplantae</taxon>
        <taxon>Streptophyta</taxon>
        <taxon>Embryophyta</taxon>
        <taxon>Tracheophyta</taxon>
        <taxon>Spermatophyta</taxon>
        <taxon>Magnoliopsida</taxon>
        <taxon>eudicotyledons</taxon>
        <taxon>Gunneridae</taxon>
        <taxon>Pentapetalae</taxon>
        <taxon>rosids</taxon>
        <taxon>fabids</taxon>
        <taxon>Fabales</taxon>
        <taxon>Fabaceae</taxon>
        <taxon>Papilionoideae</taxon>
        <taxon>50 kb inversion clade</taxon>
        <taxon>NPAAA clade</taxon>
        <taxon>indigoferoid/millettioid clade</taxon>
        <taxon>Phaseoleae</taxon>
        <taxon>Canavalia</taxon>
    </lineage>
</organism>
<dbReference type="Proteomes" id="UP001367508">
    <property type="component" value="Unassembled WGS sequence"/>
</dbReference>
<evidence type="ECO:0000313" key="3">
    <source>
        <dbReference type="Proteomes" id="UP001367508"/>
    </source>
</evidence>
<name>A0AAN9M908_CANGL</name>
<comment type="caution">
    <text evidence="2">The sequence shown here is derived from an EMBL/GenBank/DDBJ whole genome shotgun (WGS) entry which is preliminary data.</text>
</comment>
<gene>
    <name evidence="2" type="ORF">VNO77_08158</name>
</gene>
<proteinExistence type="predicted"/>
<keyword evidence="3" id="KW-1185">Reference proteome</keyword>
<accession>A0AAN9M908</accession>
<dbReference type="AlphaFoldDB" id="A0AAN9M908"/>
<protein>
    <submittedName>
        <fullName evidence="2">Uncharacterized protein</fullName>
    </submittedName>
</protein>
<dbReference type="EMBL" id="JAYMYQ010000002">
    <property type="protein sequence ID" value="KAK7350071.1"/>
    <property type="molecule type" value="Genomic_DNA"/>
</dbReference>
<evidence type="ECO:0000313" key="2">
    <source>
        <dbReference type="EMBL" id="KAK7350071.1"/>
    </source>
</evidence>
<reference evidence="2 3" key="1">
    <citation type="submission" date="2024-01" db="EMBL/GenBank/DDBJ databases">
        <title>The genomes of 5 underutilized Papilionoideae crops provide insights into root nodulation and disease resistanc.</title>
        <authorList>
            <person name="Jiang F."/>
        </authorList>
    </citation>
    <scope>NUCLEOTIDE SEQUENCE [LARGE SCALE GENOMIC DNA]</scope>
    <source>
        <strain evidence="2">LVBAO_FW01</strain>
        <tissue evidence="2">Leaves</tissue>
    </source>
</reference>
<feature type="region of interest" description="Disordered" evidence="1">
    <location>
        <begin position="62"/>
        <end position="81"/>
    </location>
</feature>
<feature type="compositionally biased region" description="Polar residues" evidence="1">
    <location>
        <begin position="65"/>
        <end position="75"/>
    </location>
</feature>
<evidence type="ECO:0000256" key="1">
    <source>
        <dbReference type="SAM" id="MobiDB-lite"/>
    </source>
</evidence>
<sequence>MTTIVASLTCHIILIECSLFAHKNGLIAISAIRIPSSLAQPLLPFIDQLITNKLAPLSIGPRLGHTNSKLGNQADQKLGDI</sequence>